<dbReference type="GO" id="GO:0045893">
    <property type="term" value="P:positive regulation of DNA-templated transcription"/>
    <property type="evidence" value="ECO:0007669"/>
    <property type="project" value="InterPro"/>
</dbReference>
<comment type="caution">
    <text evidence="7">The sequence shown here is derived from an EMBL/GenBank/DDBJ whole genome shotgun (WGS) entry which is preliminary data.</text>
</comment>
<evidence type="ECO:0000256" key="1">
    <source>
        <dbReference type="ARBA" id="ARBA00004123"/>
    </source>
</evidence>
<name>A0AAW2RYJ7_SESRA</name>
<keyword evidence="3" id="KW-0539">Nucleus</keyword>
<accession>A0AAW2RYJ7</accession>
<dbReference type="CDD" id="cd14707">
    <property type="entry name" value="bZIP_plant_BZIP46"/>
    <property type="match status" value="1"/>
</dbReference>
<evidence type="ECO:0000313" key="7">
    <source>
        <dbReference type="EMBL" id="KAL0384526.1"/>
    </source>
</evidence>
<dbReference type="PANTHER" id="PTHR22952">
    <property type="entry name" value="CAMP-RESPONSE ELEMENT BINDING PROTEIN-RELATED"/>
    <property type="match status" value="1"/>
</dbReference>
<dbReference type="PANTHER" id="PTHR22952:SF392">
    <property type="entry name" value="BZIP TRANSCRIPTION FACTOR 12"/>
    <property type="match status" value="1"/>
</dbReference>
<evidence type="ECO:0000256" key="2">
    <source>
        <dbReference type="ARBA" id="ARBA00023125"/>
    </source>
</evidence>
<dbReference type="InterPro" id="IPR043452">
    <property type="entry name" value="BZIP46-like"/>
</dbReference>
<evidence type="ECO:0000259" key="6">
    <source>
        <dbReference type="PROSITE" id="PS50217"/>
    </source>
</evidence>
<reference evidence="7" key="1">
    <citation type="submission" date="2020-06" db="EMBL/GenBank/DDBJ databases">
        <authorList>
            <person name="Li T."/>
            <person name="Hu X."/>
            <person name="Zhang T."/>
            <person name="Song X."/>
            <person name="Zhang H."/>
            <person name="Dai N."/>
            <person name="Sheng W."/>
            <person name="Hou X."/>
            <person name="Wei L."/>
        </authorList>
    </citation>
    <scope>NUCLEOTIDE SEQUENCE</scope>
    <source>
        <strain evidence="7">G02</strain>
        <tissue evidence="7">Leaf</tissue>
    </source>
</reference>
<dbReference type="SMART" id="SM00338">
    <property type="entry name" value="BRLZ"/>
    <property type="match status" value="1"/>
</dbReference>
<organism evidence="7">
    <name type="scientific">Sesamum radiatum</name>
    <name type="common">Black benniseed</name>
    <dbReference type="NCBI Taxonomy" id="300843"/>
    <lineage>
        <taxon>Eukaryota</taxon>
        <taxon>Viridiplantae</taxon>
        <taxon>Streptophyta</taxon>
        <taxon>Embryophyta</taxon>
        <taxon>Tracheophyta</taxon>
        <taxon>Spermatophyta</taxon>
        <taxon>Magnoliopsida</taxon>
        <taxon>eudicotyledons</taxon>
        <taxon>Gunneridae</taxon>
        <taxon>Pentapetalae</taxon>
        <taxon>asterids</taxon>
        <taxon>lamiids</taxon>
        <taxon>Lamiales</taxon>
        <taxon>Pedaliaceae</taxon>
        <taxon>Sesamum</taxon>
    </lineage>
</organism>
<feature type="coiled-coil region" evidence="4">
    <location>
        <begin position="185"/>
        <end position="215"/>
    </location>
</feature>
<protein>
    <submittedName>
        <fullName evidence="7">G-box-binding factor 4</fullName>
    </submittedName>
</protein>
<keyword evidence="2" id="KW-0238">DNA-binding</keyword>
<reference evidence="7" key="2">
    <citation type="journal article" date="2024" name="Plant">
        <title>Genomic evolution and insights into agronomic trait innovations of Sesamum species.</title>
        <authorList>
            <person name="Miao H."/>
            <person name="Wang L."/>
            <person name="Qu L."/>
            <person name="Liu H."/>
            <person name="Sun Y."/>
            <person name="Le M."/>
            <person name="Wang Q."/>
            <person name="Wei S."/>
            <person name="Zheng Y."/>
            <person name="Lin W."/>
            <person name="Duan Y."/>
            <person name="Cao H."/>
            <person name="Xiong S."/>
            <person name="Wang X."/>
            <person name="Wei L."/>
            <person name="Li C."/>
            <person name="Ma Q."/>
            <person name="Ju M."/>
            <person name="Zhao R."/>
            <person name="Li G."/>
            <person name="Mu C."/>
            <person name="Tian Q."/>
            <person name="Mei H."/>
            <person name="Zhang T."/>
            <person name="Gao T."/>
            <person name="Zhang H."/>
        </authorList>
    </citation>
    <scope>NUCLEOTIDE SEQUENCE</scope>
    <source>
        <strain evidence="7">G02</strain>
    </source>
</reference>
<dbReference type="InterPro" id="IPR046347">
    <property type="entry name" value="bZIP_sf"/>
</dbReference>
<feature type="domain" description="BZIP" evidence="6">
    <location>
        <begin position="160"/>
        <end position="212"/>
    </location>
</feature>
<keyword evidence="4" id="KW-0175">Coiled coil</keyword>
<dbReference type="InterPro" id="IPR004827">
    <property type="entry name" value="bZIP"/>
</dbReference>
<dbReference type="Pfam" id="PF00170">
    <property type="entry name" value="bZIP_1"/>
    <property type="match status" value="1"/>
</dbReference>
<evidence type="ECO:0000256" key="5">
    <source>
        <dbReference type="SAM" id="MobiDB-lite"/>
    </source>
</evidence>
<gene>
    <name evidence="7" type="ORF">Sradi_2846900</name>
</gene>
<proteinExistence type="predicted"/>
<dbReference type="GO" id="GO:0003700">
    <property type="term" value="F:DNA-binding transcription factor activity"/>
    <property type="evidence" value="ECO:0007669"/>
    <property type="project" value="InterPro"/>
</dbReference>
<dbReference type="PROSITE" id="PS50217">
    <property type="entry name" value="BZIP"/>
    <property type="match status" value="1"/>
</dbReference>
<dbReference type="GO" id="GO:0005634">
    <property type="term" value="C:nucleus"/>
    <property type="evidence" value="ECO:0007669"/>
    <property type="project" value="UniProtKB-SubCell"/>
</dbReference>
<dbReference type="AlphaFoldDB" id="A0AAW2RYJ7"/>
<dbReference type="FunFam" id="1.20.5.170:FF:000036">
    <property type="entry name" value="ABSCISIC ACID-INSENSITIVE 5-like protein 2"/>
    <property type="match status" value="1"/>
</dbReference>
<dbReference type="PROSITE" id="PS00036">
    <property type="entry name" value="BZIP_BASIC"/>
    <property type="match status" value="1"/>
</dbReference>
<dbReference type="Gene3D" id="1.20.5.170">
    <property type="match status" value="1"/>
</dbReference>
<comment type="subcellular location">
    <subcellularLocation>
        <location evidence="1">Nucleus</location>
    </subcellularLocation>
</comment>
<sequence length="320" mass="34619">MASSKVMASRSPPNPDHPRQPSSPSPFILHPDQTPGFGASMNMDDMLTNIDSHPDSFALHNAFMLPHAAAGEPAMTLEDFLAKAGAVTEDDVRLPQTGGYGLETTMLSAATAVPVVCVQNGVASGGFGVDFANGVVAVGGGAGRGKRRPAVEEVALDKVTQQKQRRMIKNRESAARSRERKQAYTLELESLVTHLEEENARLLEEEAELNKKRYKQVISPLEGLSLHFCLAVLYGKAPNLICYRFSSDTHGEPSSGSREAKTSKSFAENTFHGMVGDLSYTVDRVEENSSGPAVGLFSNIVRGRSNMDQSTIHLIVNYEK</sequence>
<feature type="region of interest" description="Disordered" evidence="5">
    <location>
        <begin position="1"/>
        <end position="40"/>
    </location>
</feature>
<dbReference type="EMBL" id="JACGWJ010000012">
    <property type="protein sequence ID" value="KAL0384526.1"/>
    <property type="molecule type" value="Genomic_DNA"/>
</dbReference>
<evidence type="ECO:0000256" key="3">
    <source>
        <dbReference type="ARBA" id="ARBA00023242"/>
    </source>
</evidence>
<dbReference type="SUPFAM" id="SSF57959">
    <property type="entry name" value="Leucine zipper domain"/>
    <property type="match status" value="1"/>
</dbReference>
<dbReference type="GO" id="GO:0003677">
    <property type="term" value="F:DNA binding"/>
    <property type="evidence" value="ECO:0007669"/>
    <property type="project" value="UniProtKB-KW"/>
</dbReference>
<evidence type="ECO:0000256" key="4">
    <source>
        <dbReference type="SAM" id="Coils"/>
    </source>
</evidence>